<comment type="caution">
    <text evidence="2">The sequence shown here is derived from an EMBL/GenBank/DDBJ whole genome shotgun (WGS) entry which is preliminary data.</text>
</comment>
<protein>
    <submittedName>
        <fullName evidence="2">Uncharacterized protein</fullName>
    </submittedName>
</protein>
<dbReference type="AlphaFoldDB" id="A0AA40DJJ9"/>
<sequence length="122" mass="13971">MKMDKVQRSPGYSTYQWCSVVWIHFYGVSWLFFNLRAPVTRLYIRALSCIMRILICFAALLPILSVAEKLSESQPTCDRLGRHHVPCGEMQVLPPRSVSKLWSSRQRPSAPAFFRSSPSPPT</sequence>
<dbReference type="Proteomes" id="UP001172102">
    <property type="component" value="Unassembled WGS sequence"/>
</dbReference>
<keyword evidence="1" id="KW-1133">Transmembrane helix</keyword>
<evidence type="ECO:0000313" key="3">
    <source>
        <dbReference type="Proteomes" id="UP001172102"/>
    </source>
</evidence>
<accession>A0AA40DJJ9</accession>
<keyword evidence="1" id="KW-0812">Transmembrane</keyword>
<feature type="transmembrane region" description="Helical" evidence="1">
    <location>
        <begin position="12"/>
        <end position="32"/>
    </location>
</feature>
<dbReference type="EMBL" id="JAUKUA010000007">
    <property type="protein sequence ID" value="KAK0705515.1"/>
    <property type="molecule type" value="Genomic_DNA"/>
</dbReference>
<evidence type="ECO:0000256" key="1">
    <source>
        <dbReference type="SAM" id="Phobius"/>
    </source>
</evidence>
<organism evidence="2 3">
    <name type="scientific">Lasiosphaeris hirsuta</name>
    <dbReference type="NCBI Taxonomy" id="260670"/>
    <lineage>
        <taxon>Eukaryota</taxon>
        <taxon>Fungi</taxon>
        <taxon>Dikarya</taxon>
        <taxon>Ascomycota</taxon>
        <taxon>Pezizomycotina</taxon>
        <taxon>Sordariomycetes</taxon>
        <taxon>Sordariomycetidae</taxon>
        <taxon>Sordariales</taxon>
        <taxon>Lasiosphaeriaceae</taxon>
        <taxon>Lasiosphaeris</taxon>
    </lineage>
</organism>
<proteinExistence type="predicted"/>
<keyword evidence="1" id="KW-0472">Membrane</keyword>
<evidence type="ECO:0000313" key="2">
    <source>
        <dbReference type="EMBL" id="KAK0705515.1"/>
    </source>
</evidence>
<feature type="transmembrane region" description="Helical" evidence="1">
    <location>
        <begin position="44"/>
        <end position="64"/>
    </location>
</feature>
<name>A0AA40DJJ9_9PEZI</name>
<reference evidence="2" key="1">
    <citation type="submission" date="2023-06" db="EMBL/GenBank/DDBJ databases">
        <title>Genome-scale phylogeny and comparative genomics of the fungal order Sordariales.</title>
        <authorList>
            <consortium name="Lawrence Berkeley National Laboratory"/>
            <person name="Hensen N."/>
            <person name="Bonometti L."/>
            <person name="Westerberg I."/>
            <person name="Brannstrom I.O."/>
            <person name="Guillou S."/>
            <person name="Cros-Aarteil S."/>
            <person name="Calhoun S."/>
            <person name="Haridas S."/>
            <person name="Kuo A."/>
            <person name="Mondo S."/>
            <person name="Pangilinan J."/>
            <person name="Riley R."/>
            <person name="Labutti K."/>
            <person name="Andreopoulos B."/>
            <person name="Lipzen A."/>
            <person name="Chen C."/>
            <person name="Yanf M."/>
            <person name="Daum C."/>
            <person name="Ng V."/>
            <person name="Clum A."/>
            <person name="Steindorff A."/>
            <person name="Ohm R."/>
            <person name="Martin F."/>
            <person name="Silar P."/>
            <person name="Natvig D."/>
            <person name="Lalanne C."/>
            <person name="Gautier V."/>
            <person name="Ament-Velasquez S.L."/>
            <person name="Kruys A."/>
            <person name="Hutchinson M.I."/>
            <person name="Powell A.J."/>
            <person name="Barry K."/>
            <person name="Miller A.N."/>
            <person name="Grigoriev I.V."/>
            <person name="Debuchy R."/>
            <person name="Gladieux P."/>
            <person name="Thoren M.H."/>
            <person name="Johannesson H."/>
        </authorList>
    </citation>
    <scope>NUCLEOTIDE SEQUENCE</scope>
    <source>
        <strain evidence="2">SMH4607-1</strain>
    </source>
</reference>
<keyword evidence="3" id="KW-1185">Reference proteome</keyword>
<gene>
    <name evidence="2" type="ORF">B0H67DRAFT_594239</name>
</gene>